<name>A0A3L6Q0K5_PANMI</name>
<dbReference type="Pfam" id="PF03101">
    <property type="entry name" value="FAR1"/>
    <property type="match status" value="1"/>
</dbReference>
<feature type="compositionally biased region" description="Polar residues" evidence="1">
    <location>
        <begin position="113"/>
        <end position="126"/>
    </location>
</feature>
<dbReference type="Proteomes" id="UP000275267">
    <property type="component" value="Unassembled WGS sequence"/>
</dbReference>
<feature type="region of interest" description="Disordered" evidence="1">
    <location>
        <begin position="106"/>
        <end position="150"/>
    </location>
</feature>
<feature type="compositionally biased region" description="Low complexity" evidence="1">
    <location>
        <begin position="136"/>
        <end position="145"/>
    </location>
</feature>
<dbReference type="AlphaFoldDB" id="A0A3L6Q0K5"/>
<accession>A0A3L6Q0K5</accession>
<comment type="caution">
    <text evidence="3">The sequence shown here is derived from an EMBL/GenBank/DDBJ whole genome shotgun (WGS) entry which is preliminary data.</text>
</comment>
<reference evidence="4" key="1">
    <citation type="journal article" date="2019" name="Nat. Commun.">
        <title>The genome of broomcorn millet.</title>
        <authorList>
            <person name="Zou C."/>
            <person name="Miki D."/>
            <person name="Li D."/>
            <person name="Tang Q."/>
            <person name="Xiao L."/>
            <person name="Rajput S."/>
            <person name="Deng P."/>
            <person name="Jia W."/>
            <person name="Huang R."/>
            <person name="Zhang M."/>
            <person name="Sun Y."/>
            <person name="Hu J."/>
            <person name="Fu X."/>
            <person name="Schnable P.S."/>
            <person name="Li F."/>
            <person name="Zhang H."/>
            <person name="Feng B."/>
            <person name="Zhu X."/>
            <person name="Liu R."/>
            <person name="Schnable J.C."/>
            <person name="Zhu J.-K."/>
            <person name="Zhang H."/>
        </authorList>
    </citation>
    <scope>NUCLEOTIDE SEQUENCE [LARGE SCALE GENOMIC DNA]</scope>
</reference>
<dbReference type="PANTHER" id="PTHR47718">
    <property type="entry name" value="OS01G0519700 PROTEIN"/>
    <property type="match status" value="1"/>
</dbReference>
<gene>
    <name evidence="3" type="ORF">C2845_PM17G03840</name>
</gene>
<evidence type="ECO:0000259" key="2">
    <source>
        <dbReference type="Pfam" id="PF03101"/>
    </source>
</evidence>
<evidence type="ECO:0000256" key="1">
    <source>
        <dbReference type="SAM" id="MobiDB-lite"/>
    </source>
</evidence>
<feature type="domain" description="FAR1" evidence="2">
    <location>
        <begin position="124"/>
        <end position="187"/>
    </location>
</feature>
<organism evidence="3 4">
    <name type="scientific">Panicum miliaceum</name>
    <name type="common">Proso millet</name>
    <name type="synonym">Broomcorn millet</name>
    <dbReference type="NCBI Taxonomy" id="4540"/>
    <lineage>
        <taxon>Eukaryota</taxon>
        <taxon>Viridiplantae</taxon>
        <taxon>Streptophyta</taxon>
        <taxon>Embryophyta</taxon>
        <taxon>Tracheophyta</taxon>
        <taxon>Spermatophyta</taxon>
        <taxon>Magnoliopsida</taxon>
        <taxon>Liliopsida</taxon>
        <taxon>Poales</taxon>
        <taxon>Poaceae</taxon>
        <taxon>PACMAD clade</taxon>
        <taxon>Panicoideae</taxon>
        <taxon>Panicodae</taxon>
        <taxon>Paniceae</taxon>
        <taxon>Panicinae</taxon>
        <taxon>Panicum</taxon>
        <taxon>Panicum sect. Panicum</taxon>
    </lineage>
</organism>
<dbReference type="EMBL" id="PQIB02000014">
    <property type="protein sequence ID" value="RLM68983.1"/>
    <property type="molecule type" value="Genomic_DNA"/>
</dbReference>
<evidence type="ECO:0000313" key="4">
    <source>
        <dbReference type="Proteomes" id="UP000275267"/>
    </source>
</evidence>
<dbReference type="InterPro" id="IPR004330">
    <property type="entry name" value="FAR1_DNA_bnd_dom"/>
</dbReference>
<proteinExistence type="predicted"/>
<evidence type="ECO:0000313" key="3">
    <source>
        <dbReference type="EMBL" id="RLM68983.1"/>
    </source>
</evidence>
<sequence length="203" mass="22814">MAPVGTLTHLLTAQDDFDPRFDYSFEIATTNAETDSSSHSSMYLGMLNDQLQINHVQDAAGMNDGESVRAFAVGFSTIKPETYTSREKGSAGEVTRRMYKCNRRGTVDKQDAEQQNQQESGVQISAESRKRKQIQNNNGEANPEPAARKRRCKVIDKTNCQAGMTITKKKGVWTVTRLNLEHNHNLHAPVLAKLLRSHRFFTE</sequence>
<keyword evidence="4" id="KW-1185">Reference proteome</keyword>
<dbReference type="OrthoDB" id="687512at2759"/>
<protein>
    <submittedName>
        <fullName evidence="3">Protein FAR-RED ELONGATED HYPOCOTYL 3-like</fullName>
    </submittedName>
</protein>
<dbReference type="PANTHER" id="PTHR47718:SF5">
    <property type="entry name" value="PROTEIN FAR1-RELATED SEQUENCE 8-LIKE"/>
    <property type="match status" value="1"/>
</dbReference>